<dbReference type="Proteomes" id="UP001158576">
    <property type="component" value="Chromosome XSR"/>
</dbReference>
<sequence length="244" mass="27688">MSDNIYLKYDGFEGYPNFQIRLNPMGTKDCDFELSCKCKFRVPDIPLRDATCEGTLIEDIYQGLPIFLAGLYKGEVVQKEESLWNVPDFKPAKHLFCPKDEGQVQHVKEFVEQRRAMLIESGGKEMENCNCCLYGNDTLQTMMHLIIFRSTVQGSSHSSTSRDLTSATKTARKGPRLPKAVKKVLQKAHKDLEAATKPYTSDEKMAELFKETVGVKPQKKLIKKKPNQGKAPNNIRKTKKPARL</sequence>
<feature type="compositionally biased region" description="Basic residues" evidence="1">
    <location>
        <begin position="217"/>
        <end position="227"/>
    </location>
</feature>
<feature type="region of interest" description="Disordered" evidence="1">
    <location>
        <begin position="155"/>
        <end position="176"/>
    </location>
</feature>
<name>A0ABN7SL58_OIKDI</name>
<protein>
    <submittedName>
        <fullName evidence="2">Oidioi.mRNA.OKI2018_I69.XSR.g15183.t1.cds</fullName>
    </submittedName>
</protein>
<accession>A0ABN7SL58</accession>
<evidence type="ECO:0000256" key="1">
    <source>
        <dbReference type="SAM" id="MobiDB-lite"/>
    </source>
</evidence>
<evidence type="ECO:0000313" key="3">
    <source>
        <dbReference type="Proteomes" id="UP001158576"/>
    </source>
</evidence>
<dbReference type="EMBL" id="OU015569">
    <property type="protein sequence ID" value="CAG5097680.1"/>
    <property type="molecule type" value="Genomic_DNA"/>
</dbReference>
<organism evidence="2 3">
    <name type="scientific">Oikopleura dioica</name>
    <name type="common">Tunicate</name>
    <dbReference type="NCBI Taxonomy" id="34765"/>
    <lineage>
        <taxon>Eukaryota</taxon>
        <taxon>Metazoa</taxon>
        <taxon>Chordata</taxon>
        <taxon>Tunicata</taxon>
        <taxon>Appendicularia</taxon>
        <taxon>Copelata</taxon>
        <taxon>Oikopleuridae</taxon>
        <taxon>Oikopleura</taxon>
    </lineage>
</organism>
<evidence type="ECO:0000313" key="2">
    <source>
        <dbReference type="EMBL" id="CAG5097680.1"/>
    </source>
</evidence>
<keyword evidence="3" id="KW-1185">Reference proteome</keyword>
<feature type="compositionally biased region" description="Low complexity" evidence="1">
    <location>
        <begin position="155"/>
        <end position="166"/>
    </location>
</feature>
<gene>
    <name evidence="2" type="ORF">OKIOD_LOCUS6741</name>
</gene>
<feature type="region of interest" description="Disordered" evidence="1">
    <location>
        <begin position="215"/>
        <end position="244"/>
    </location>
</feature>
<reference evidence="2 3" key="1">
    <citation type="submission" date="2021-04" db="EMBL/GenBank/DDBJ databases">
        <authorList>
            <person name="Bliznina A."/>
        </authorList>
    </citation>
    <scope>NUCLEOTIDE SEQUENCE [LARGE SCALE GENOMIC DNA]</scope>
</reference>
<proteinExistence type="predicted"/>